<protein>
    <recommendedName>
        <fullName evidence="1">AAA+ ATPase domain-containing protein</fullName>
    </recommendedName>
</protein>
<dbReference type="SUPFAM" id="SSF52540">
    <property type="entry name" value="P-loop containing nucleoside triphosphate hydrolases"/>
    <property type="match status" value="1"/>
</dbReference>
<dbReference type="Pfam" id="PF01935">
    <property type="entry name" value="DUF87"/>
    <property type="match status" value="1"/>
</dbReference>
<dbReference type="InterPro" id="IPR032689">
    <property type="entry name" value="TraG-D_C"/>
</dbReference>
<dbReference type="InterPro" id="IPR003593">
    <property type="entry name" value="AAA+_ATPase"/>
</dbReference>
<evidence type="ECO:0000259" key="1">
    <source>
        <dbReference type="SMART" id="SM00382"/>
    </source>
</evidence>
<dbReference type="PANTHER" id="PTHR30121">
    <property type="entry name" value="UNCHARACTERIZED PROTEIN YJGR-RELATED"/>
    <property type="match status" value="1"/>
</dbReference>
<organism evidence="2 3">
    <name type="scientific">Candidatus Falkowbacteria bacterium RIFCSPHIGHO2_02_FULL_45_15</name>
    <dbReference type="NCBI Taxonomy" id="1797987"/>
    <lineage>
        <taxon>Bacteria</taxon>
        <taxon>Candidatus Falkowiibacteriota</taxon>
    </lineage>
</organism>
<dbReference type="InterPro" id="IPR051162">
    <property type="entry name" value="T4SS_component"/>
</dbReference>
<dbReference type="InterPro" id="IPR002789">
    <property type="entry name" value="HerA_central"/>
</dbReference>
<dbReference type="Gene3D" id="3.40.50.300">
    <property type="entry name" value="P-loop containing nucleotide triphosphate hydrolases"/>
    <property type="match status" value="2"/>
</dbReference>
<dbReference type="SMART" id="SM00382">
    <property type="entry name" value="AAA"/>
    <property type="match status" value="1"/>
</dbReference>
<reference evidence="2 3" key="1">
    <citation type="journal article" date="2016" name="Nat. Commun.">
        <title>Thousands of microbial genomes shed light on interconnected biogeochemical processes in an aquifer system.</title>
        <authorList>
            <person name="Anantharaman K."/>
            <person name="Brown C.T."/>
            <person name="Hug L.A."/>
            <person name="Sharon I."/>
            <person name="Castelle C.J."/>
            <person name="Probst A.J."/>
            <person name="Thomas B.C."/>
            <person name="Singh A."/>
            <person name="Wilkins M.J."/>
            <person name="Karaoz U."/>
            <person name="Brodie E.L."/>
            <person name="Williams K.H."/>
            <person name="Hubbard S.S."/>
            <person name="Banfield J.F."/>
        </authorList>
    </citation>
    <scope>NUCLEOTIDE SEQUENCE [LARGE SCALE GENOMIC DNA]</scope>
</reference>
<gene>
    <name evidence="2" type="ORF">A3D54_03605</name>
</gene>
<dbReference type="Proteomes" id="UP000177691">
    <property type="component" value="Unassembled WGS sequence"/>
</dbReference>
<dbReference type="EMBL" id="MFFU01000028">
    <property type="protein sequence ID" value="OGF19121.1"/>
    <property type="molecule type" value="Genomic_DNA"/>
</dbReference>
<dbReference type="Pfam" id="PF12696">
    <property type="entry name" value="TraG-D_C"/>
    <property type="match status" value="1"/>
</dbReference>
<dbReference type="PANTHER" id="PTHR30121:SF11">
    <property type="entry name" value="AAA+ ATPASE DOMAIN-CONTAINING PROTEIN"/>
    <property type="match status" value="1"/>
</dbReference>
<name>A0A1F5RYI1_9BACT</name>
<dbReference type="AlphaFoldDB" id="A0A1F5RYI1"/>
<proteinExistence type="predicted"/>
<sequence>MGENIFRGVSRSIYIKREDRRRHCYIIGKSGTGKSNLLALLAREDIQNGEGVCVIDAHGDLIEDILAGIPQERAEDVIYFAPADTARPLGLNLLEYDERYPEQKTFVINEMIKIFDKLYDLKQTGGPIFEQYMRNAMLLIMDDPGTGSTLMEISKVLSDPDFRKMKLDKCQDQTVVAFWRQEAEKAGGEAALANIVPYITSKLTSFISNATMRPIIGQQHSSFNLRDIMDQQKILLLNLSKGQVGEMNAHLLGMVLVGKILAASLSRTDVGREQRKDFYLYIDEFQNFITESISIILSEARKYNLNLIMAHQYLGQLVRNNDTTIKDAVFGNVGTMVLFQIGSEDTETMVKNFTPVFNEFDLINIEKYNAYVKLLIDNTTSRPFSMAIPKLPEGNAAVAQKIKELSRLKYGRDRSVVEAEIFARSKEHITHNI</sequence>
<dbReference type="InterPro" id="IPR027417">
    <property type="entry name" value="P-loop_NTPase"/>
</dbReference>
<accession>A0A1F5RYI1</accession>
<evidence type="ECO:0000313" key="3">
    <source>
        <dbReference type="Proteomes" id="UP000177691"/>
    </source>
</evidence>
<comment type="caution">
    <text evidence="2">The sequence shown here is derived from an EMBL/GenBank/DDBJ whole genome shotgun (WGS) entry which is preliminary data.</text>
</comment>
<feature type="domain" description="AAA+ ATPase" evidence="1">
    <location>
        <begin position="20"/>
        <end position="239"/>
    </location>
</feature>
<evidence type="ECO:0000313" key="2">
    <source>
        <dbReference type="EMBL" id="OGF19121.1"/>
    </source>
</evidence>